<feature type="region of interest" description="Disordered" evidence="9">
    <location>
        <begin position="814"/>
        <end position="860"/>
    </location>
</feature>
<evidence type="ECO:0000313" key="11">
    <source>
        <dbReference type="EMBL" id="KAK8022136.1"/>
    </source>
</evidence>
<evidence type="ECO:0000256" key="1">
    <source>
        <dbReference type="ARBA" id="ARBA00001936"/>
    </source>
</evidence>
<feature type="domain" description="Nudix hydrolase" evidence="10">
    <location>
        <begin position="97"/>
        <end position="234"/>
    </location>
</feature>
<dbReference type="Proteomes" id="UP001444661">
    <property type="component" value="Unassembled WGS sequence"/>
</dbReference>
<feature type="compositionally biased region" description="Low complexity" evidence="9">
    <location>
        <begin position="402"/>
        <end position="415"/>
    </location>
</feature>
<organism evidence="11 12">
    <name type="scientific">Apiospora rasikravindrae</name>
    <dbReference type="NCBI Taxonomy" id="990691"/>
    <lineage>
        <taxon>Eukaryota</taxon>
        <taxon>Fungi</taxon>
        <taxon>Dikarya</taxon>
        <taxon>Ascomycota</taxon>
        <taxon>Pezizomycotina</taxon>
        <taxon>Sordariomycetes</taxon>
        <taxon>Xylariomycetidae</taxon>
        <taxon>Amphisphaeriales</taxon>
        <taxon>Apiosporaceae</taxon>
        <taxon>Apiospora</taxon>
    </lineage>
</organism>
<feature type="compositionally biased region" description="Polar residues" evidence="9">
    <location>
        <begin position="301"/>
        <end position="312"/>
    </location>
</feature>
<keyword evidence="5" id="KW-0479">Metal-binding</keyword>
<evidence type="ECO:0000256" key="4">
    <source>
        <dbReference type="ARBA" id="ARBA00022490"/>
    </source>
</evidence>
<evidence type="ECO:0000256" key="7">
    <source>
        <dbReference type="ARBA" id="ARBA00022884"/>
    </source>
</evidence>
<feature type="compositionally biased region" description="Low complexity" evidence="9">
    <location>
        <begin position="743"/>
        <end position="757"/>
    </location>
</feature>
<dbReference type="SUPFAM" id="SSF55811">
    <property type="entry name" value="Nudix"/>
    <property type="match status" value="1"/>
</dbReference>
<dbReference type="PROSITE" id="PS51462">
    <property type="entry name" value="NUDIX"/>
    <property type="match status" value="1"/>
</dbReference>
<accession>A0ABR1RW42</accession>
<dbReference type="InterPro" id="IPR015797">
    <property type="entry name" value="NUDIX_hydrolase-like_dom_sf"/>
</dbReference>
<evidence type="ECO:0000259" key="10">
    <source>
        <dbReference type="PROSITE" id="PS51462"/>
    </source>
</evidence>
<feature type="region of interest" description="Disordered" evidence="9">
    <location>
        <begin position="740"/>
        <end position="767"/>
    </location>
</feature>
<gene>
    <name evidence="11" type="ORF">PG993_012903</name>
</gene>
<sequence>MSQVQEKMSLEDWLDDLCVRFIINLPQEDLQSVARICFQVEEAHWFYEDFIRPLDPTLPNMSLRTFCLRMFQHCPLFASFSEDSYMQAFDEFVLYKTRVPVRGAIMMNSAMDSTVLVRGWKSNANWSFPRGKINKDEDDLDCAIREVFEETGFDVRAAGLVPEDSNVKYIEITMRDQHMRLYVFRDVPMDTVFEPKTRKEIGKIQWYKLQDLPAFRKKKGVGRGEGNVAEAAMNANKFYMVAPFLVPLKKWVVQQKKRDAHKAARQTGHQHPVPIQEEDLLTEDDQQVELDEISPPIPTPGYQQGSESNGADASNAYMPSGVSAAPNVNAGAALMSILQSKAPSAGQNGHTNASPSAPPYPHTPHEQVFAEATRPRTPPHNHPTQRLSYPQSQPPYFSVGPQQLQQQQQQQQQQQPRRAYHRHSISRPQVHMSTGYNGQPELIVSPREVISPRQISNQQPPQLMHPQPQPPQVQQSVLIRGMVPTPAMQEQIPPPGPPQGYRGNVGQQQQQQQQYLQQQQQQRQYQQQQQQHLQQRQYQQQQQQQQQHLQQRQQQQEHHLHQQQNQQYQQYQHQSPLGVQGTPPLPRQGLTPTAHSMSLLGVFKGTTPQPDVEQQAAPPQNPLQAQGYPQNINIGSASPRFTPSNSSHPVGSFNKHQSSLLDMFKQTDATKKLSGAESMPQGRSPLGLAAVTTTTTASVIEKSVSPATAVRQSLEHNEQSQMTNPELNLPFGALAIASRKKPVPSFQQSPLPQQSTPNRSVGYPYGTSLDSSASNLAMSLGAPSAAALPVPSGMLKARPEATPEQKSSLLSLFGKGKEPASMNENMRPRSRVASIASGAGDSASLGSRRGSQTPLTPADKDFLMGFLKDASRNHARR</sequence>
<dbReference type="SUPFAM" id="SSF140586">
    <property type="entry name" value="Dcp2 domain-like"/>
    <property type="match status" value="1"/>
</dbReference>
<dbReference type="Pfam" id="PF00293">
    <property type="entry name" value="NUDIX"/>
    <property type="match status" value="1"/>
</dbReference>
<dbReference type="Gene3D" id="3.90.79.10">
    <property type="entry name" value="Nucleoside Triphosphate Pyrophosphohydrolase"/>
    <property type="match status" value="1"/>
</dbReference>
<evidence type="ECO:0000256" key="6">
    <source>
        <dbReference type="ARBA" id="ARBA00022801"/>
    </source>
</evidence>
<dbReference type="Pfam" id="PF05026">
    <property type="entry name" value="DCP2"/>
    <property type="match status" value="1"/>
</dbReference>
<evidence type="ECO:0000256" key="8">
    <source>
        <dbReference type="ARBA" id="ARBA00023211"/>
    </source>
</evidence>
<feature type="compositionally biased region" description="Polar residues" evidence="9">
    <location>
        <begin position="341"/>
        <end position="355"/>
    </location>
</feature>
<feature type="compositionally biased region" description="Low complexity" evidence="9">
    <location>
        <begin position="614"/>
        <end position="626"/>
    </location>
</feature>
<proteinExistence type="inferred from homology"/>
<dbReference type="PANTHER" id="PTHR23114">
    <property type="entry name" value="M7GPPPN-MRNA HYDROLASE"/>
    <property type="match status" value="1"/>
</dbReference>
<dbReference type="PROSITE" id="PS00893">
    <property type="entry name" value="NUDIX_BOX"/>
    <property type="match status" value="1"/>
</dbReference>
<keyword evidence="8" id="KW-0464">Manganese</keyword>
<keyword evidence="7" id="KW-0694">RNA-binding</keyword>
<comment type="cofactor">
    <cofactor evidence="1">
        <name>Mn(2+)</name>
        <dbReference type="ChEBI" id="CHEBI:29035"/>
    </cofactor>
</comment>
<dbReference type="InterPro" id="IPR036189">
    <property type="entry name" value="DCP2_BoxA_sf"/>
</dbReference>
<feature type="compositionally biased region" description="Low complexity" evidence="9">
    <location>
        <begin position="562"/>
        <end position="574"/>
    </location>
</feature>
<comment type="subcellular location">
    <subcellularLocation>
        <location evidence="2">Cytoplasm</location>
    </subcellularLocation>
</comment>
<comment type="caution">
    <text evidence="11">The sequence shown here is derived from an EMBL/GenBank/DDBJ whole genome shotgun (WGS) entry which is preliminary data.</text>
</comment>
<feature type="region of interest" description="Disordered" evidence="9">
    <location>
        <begin position="341"/>
        <end position="439"/>
    </location>
</feature>
<evidence type="ECO:0000313" key="12">
    <source>
        <dbReference type="Proteomes" id="UP001444661"/>
    </source>
</evidence>
<keyword evidence="12" id="KW-1185">Reference proteome</keyword>
<reference evidence="11 12" key="1">
    <citation type="submission" date="2023-01" db="EMBL/GenBank/DDBJ databases">
        <title>Analysis of 21 Apiospora genomes using comparative genomics revels a genus with tremendous synthesis potential of carbohydrate active enzymes and secondary metabolites.</title>
        <authorList>
            <person name="Sorensen T."/>
        </authorList>
    </citation>
    <scope>NUCLEOTIDE SEQUENCE [LARGE SCALE GENOMIC DNA]</scope>
    <source>
        <strain evidence="11 12">CBS 33761</strain>
    </source>
</reference>
<feature type="compositionally biased region" description="Polar residues" evidence="9">
    <location>
        <begin position="385"/>
        <end position="395"/>
    </location>
</feature>
<feature type="region of interest" description="Disordered" evidence="9">
    <location>
        <begin position="291"/>
        <end position="317"/>
    </location>
</feature>
<feature type="region of interest" description="Disordered" evidence="9">
    <location>
        <begin position="487"/>
        <end position="514"/>
    </location>
</feature>
<name>A0ABR1RW42_9PEZI</name>
<dbReference type="EMBL" id="JAQQWK010000012">
    <property type="protein sequence ID" value="KAK8022136.1"/>
    <property type="molecule type" value="Genomic_DNA"/>
</dbReference>
<keyword evidence="6" id="KW-0378">Hydrolase</keyword>
<evidence type="ECO:0000256" key="9">
    <source>
        <dbReference type="SAM" id="MobiDB-lite"/>
    </source>
</evidence>
<dbReference type="InterPro" id="IPR000086">
    <property type="entry name" value="NUDIX_hydrolase_dom"/>
</dbReference>
<feature type="region of interest" description="Disordered" evidence="9">
    <location>
        <begin position="549"/>
        <end position="655"/>
    </location>
</feature>
<dbReference type="InterPro" id="IPR020084">
    <property type="entry name" value="NUDIX_hydrolase_CS"/>
</dbReference>
<dbReference type="InterPro" id="IPR044099">
    <property type="entry name" value="Dcp2_NUDIX"/>
</dbReference>
<keyword evidence="4" id="KW-0963">Cytoplasm</keyword>
<protein>
    <submittedName>
        <fullName evidence="11">Decapping enzyme dcp2</fullName>
    </submittedName>
</protein>
<dbReference type="PANTHER" id="PTHR23114:SF17">
    <property type="entry name" value="M7GPPPN-MRNA HYDROLASE"/>
    <property type="match status" value="1"/>
</dbReference>
<feature type="region of interest" description="Disordered" evidence="9">
    <location>
        <begin position="259"/>
        <end position="279"/>
    </location>
</feature>
<dbReference type="InterPro" id="IPR007722">
    <property type="entry name" value="DCP2_BoxA"/>
</dbReference>
<feature type="compositionally biased region" description="Low complexity" evidence="9">
    <location>
        <begin position="833"/>
        <end position="851"/>
    </location>
</feature>
<dbReference type="CDD" id="cd03672">
    <property type="entry name" value="NUDIX_Dcp2p_Nudt20"/>
    <property type="match status" value="1"/>
</dbReference>
<evidence type="ECO:0000256" key="2">
    <source>
        <dbReference type="ARBA" id="ARBA00004496"/>
    </source>
</evidence>
<comment type="similarity">
    <text evidence="3">Belongs to the Nudix hydrolase family. DCP2 subfamily.</text>
</comment>
<feature type="compositionally biased region" description="Polar residues" evidence="9">
    <location>
        <begin position="627"/>
        <end position="655"/>
    </location>
</feature>
<evidence type="ECO:0000256" key="3">
    <source>
        <dbReference type="ARBA" id="ARBA00005279"/>
    </source>
</evidence>
<dbReference type="SMART" id="SM01125">
    <property type="entry name" value="DCP2"/>
    <property type="match status" value="1"/>
</dbReference>
<dbReference type="Gene3D" id="1.10.10.1050">
    <property type="entry name" value="Dcp2, box A domain"/>
    <property type="match status" value="1"/>
</dbReference>
<evidence type="ECO:0000256" key="5">
    <source>
        <dbReference type="ARBA" id="ARBA00022723"/>
    </source>
</evidence>